<evidence type="ECO:0000313" key="2">
    <source>
        <dbReference type="Proteomes" id="UP000742786"/>
    </source>
</evidence>
<dbReference type="Pfam" id="PF06806">
    <property type="entry name" value="DUF1233"/>
    <property type="match status" value="1"/>
</dbReference>
<dbReference type="Proteomes" id="UP000742786">
    <property type="component" value="Unassembled WGS sequence"/>
</dbReference>
<dbReference type="AlphaFoldDB" id="A0A916J703"/>
<gene>
    <name evidence="1" type="ORF">GTOL_12980</name>
</gene>
<evidence type="ECO:0000313" key="1">
    <source>
        <dbReference type="EMBL" id="CAG4885097.1"/>
    </source>
</evidence>
<dbReference type="InterPro" id="IPR009634">
    <property type="entry name" value="Put_exci"/>
</dbReference>
<sequence length="59" mass="6810">MFDWVLINKVIELVGYSDDAIRAKIKKGVWLSGVHFRKAPDGRIFFHLPAIKQWIEGKA</sequence>
<dbReference type="Gene3D" id="1.10.1660.60">
    <property type="entry name" value="Putative excisionased domain DUF1233"/>
    <property type="match status" value="1"/>
</dbReference>
<protein>
    <submittedName>
        <fullName evidence="1">Excisionase</fullName>
    </submittedName>
</protein>
<dbReference type="RefSeq" id="WP_220636881.1">
    <property type="nucleotide sequence ID" value="NZ_CAJQUM010000001.1"/>
</dbReference>
<keyword evidence="2" id="KW-1185">Reference proteome</keyword>
<dbReference type="EMBL" id="CAJQUM010000001">
    <property type="protein sequence ID" value="CAG4885097.1"/>
    <property type="molecule type" value="Genomic_DNA"/>
</dbReference>
<name>A0A916J703_9PROT</name>
<organism evidence="1 2">
    <name type="scientific">Georgfuchsia toluolica</name>
    <dbReference type="NCBI Taxonomy" id="424218"/>
    <lineage>
        <taxon>Bacteria</taxon>
        <taxon>Pseudomonadati</taxon>
        <taxon>Pseudomonadota</taxon>
        <taxon>Betaproteobacteria</taxon>
        <taxon>Nitrosomonadales</taxon>
        <taxon>Sterolibacteriaceae</taxon>
        <taxon>Georgfuchsia</taxon>
    </lineage>
</organism>
<reference evidence="1" key="1">
    <citation type="submission" date="2021-04" db="EMBL/GenBank/DDBJ databases">
        <authorList>
            <person name="Hornung B."/>
        </authorList>
    </citation>
    <scope>NUCLEOTIDE SEQUENCE</scope>
    <source>
        <strain evidence="1">G5G6</strain>
    </source>
</reference>
<proteinExistence type="predicted"/>
<accession>A0A916J703</accession>
<comment type="caution">
    <text evidence="1">The sequence shown here is derived from an EMBL/GenBank/DDBJ whole genome shotgun (WGS) entry which is preliminary data.</text>
</comment>
<dbReference type="InterPro" id="IPR038146">
    <property type="entry name" value="933W_put_Xis_sf"/>
</dbReference>